<feature type="modified residue" description="4-aspartylphosphate" evidence="11">
    <location>
        <position position="1262"/>
    </location>
</feature>
<dbReference type="Gene3D" id="3.30.450.40">
    <property type="match status" value="2"/>
</dbReference>
<dbReference type="InterPro" id="IPR003661">
    <property type="entry name" value="HisK_dim/P_dom"/>
</dbReference>
<feature type="transmembrane region" description="Helical" evidence="12">
    <location>
        <begin position="210"/>
        <end position="228"/>
    </location>
</feature>
<dbReference type="PROSITE" id="PS50113">
    <property type="entry name" value="PAC"/>
    <property type="match status" value="2"/>
</dbReference>
<dbReference type="EMBL" id="CP029463">
    <property type="protein sequence ID" value="AWM13393.1"/>
    <property type="molecule type" value="Genomic_DNA"/>
</dbReference>
<dbReference type="SMART" id="SM00388">
    <property type="entry name" value="HisKA"/>
    <property type="match status" value="1"/>
</dbReference>
<name>A0A2U8QTA8_9FLAO</name>
<dbReference type="KEGG" id="fse:DI487_05645"/>
<keyword evidence="12" id="KW-0812">Transmembrane</keyword>
<proteinExistence type="predicted"/>
<dbReference type="InterPro" id="IPR003594">
    <property type="entry name" value="HATPase_dom"/>
</dbReference>
<dbReference type="InterPro" id="IPR035965">
    <property type="entry name" value="PAS-like_dom_sf"/>
</dbReference>
<feature type="domain" description="PAC" evidence="16">
    <location>
        <begin position="418"/>
        <end position="475"/>
    </location>
</feature>
<feature type="transmembrane region" description="Helical" evidence="12">
    <location>
        <begin position="110"/>
        <end position="128"/>
    </location>
</feature>
<dbReference type="InterPro" id="IPR036890">
    <property type="entry name" value="HATPase_C_sf"/>
</dbReference>
<evidence type="ECO:0000256" key="4">
    <source>
        <dbReference type="ARBA" id="ARBA00022679"/>
    </source>
</evidence>
<evidence type="ECO:0000256" key="5">
    <source>
        <dbReference type="ARBA" id="ARBA00022741"/>
    </source>
</evidence>
<dbReference type="SUPFAM" id="SSF55874">
    <property type="entry name" value="ATPase domain of HSP90 chaperone/DNA topoisomerase II/histidine kinase"/>
    <property type="match status" value="1"/>
</dbReference>
<keyword evidence="8" id="KW-0902">Two-component regulatory system</keyword>
<dbReference type="InterPro" id="IPR013767">
    <property type="entry name" value="PAS_fold"/>
</dbReference>
<dbReference type="SUPFAM" id="SSF55785">
    <property type="entry name" value="PYP-like sensor domain (PAS domain)"/>
    <property type="match status" value="3"/>
</dbReference>
<dbReference type="Pfam" id="PF00989">
    <property type="entry name" value="PAS"/>
    <property type="match status" value="1"/>
</dbReference>
<feature type="transmembrane region" description="Helical" evidence="12">
    <location>
        <begin position="186"/>
        <end position="204"/>
    </location>
</feature>
<dbReference type="PROSITE" id="PS50110">
    <property type="entry name" value="RESPONSE_REGULATORY"/>
    <property type="match status" value="2"/>
</dbReference>
<evidence type="ECO:0000313" key="18">
    <source>
        <dbReference type="Proteomes" id="UP000245429"/>
    </source>
</evidence>
<dbReference type="Gene3D" id="3.40.50.2300">
    <property type="match status" value="2"/>
</dbReference>
<evidence type="ECO:0000256" key="12">
    <source>
        <dbReference type="SAM" id="Phobius"/>
    </source>
</evidence>
<dbReference type="InterPro" id="IPR011006">
    <property type="entry name" value="CheY-like_superfamily"/>
</dbReference>
<gene>
    <name evidence="17" type="ORF">DI487_05645</name>
</gene>
<feature type="domain" description="Histidine kinase" evidence="13">
    <location>
        <begin position="974"/>
        <end position="1197"/>
    </location>
</feature>
<evidence type="ECO:0000259" key="13">
    <source>
        <dbReference type="PROSITE" id="PS50109"/>
    </source>
</evidence>
<dbReference type="Gene3D" id="3.30.450.20">
    <property type="entry name" value="PAS domain"/>
    <property type="match status" value="3"/>
</dbReference>
<keyword evidence="7" id="KW-0067">ATP-binding</keyword>
<evidence type="ECO:0000259" key="14">
    <source>
        <dbReference type="PROSITE" id="PS50110"/>
    </source>
</evidence>
<dbReference type="SUPFAM" id="SSF47384">
    <property type="entry name" value="Homodimeric domain of signal transducing histidine kinase"/>
    <property type="match status" value="1"/>
</dbReference>
<dbReference type="SUPFAM" id="SSF55781">
    <property type="entry name" value="GAF domain-like"/>
    <property type="match status" value="2"/>
</dbReference>
<dbReference type="InterPro" id="IPR013655">
    <property type="entry name" value="PAS_fold_3"/>
</dbReference>
<feature type="transmembrane region" description="Helical" evidence="12">
    <location>
        <begin position="39"/>
        <end position="62"/>
    </location>
</feature>
<keyword evidence="4" id="KW-0808">Transferase</keyword>
<dbReference type="PANTHER" id="PTHR45339:SF1">
    <property type="entry name" value="HYBRID SIGNAL TRANSDUCTION HISTIDINE KINASE J"/>
    <property type="match status" value="1"/>
</dbReference>
<dbReference type="OrthoDB" id="9811889at2"/>
<dbReference type="CDD" id="cd00130">
    <property type="entry name" value="PAS"/>
    <property type="match status" value="3"/>
</dbReference>
<keyword evidence="18" id="KW-1185">Reference proteome</keyword>
<evidence type="ECO:0000256" key="10">
    <source>
        <dbReference type="ARBA" id="ARBA00068150"/>
    </source>
</evidence>
<dbReference type="FunFam" id="3.30.565.10:FF:000010">
    <property type="entry name" value="Sensor histidine kinase RcsC"/>
    <property type="match status" value="1"/>
</dbReference>
<evidence type="ECO:0000256" key="7">
    <source>
        <dbReference type="ARBA" id="ARBA00022840"/>
    </source>
</evidence>
<keyword evidence="12" id="KW-0472">Membrane</keyword>
<dbReference type="RefSeq" id="WP_109568762.1">
    <property type="nucleotide sequence ID" value="NZ_CP029463.1"/>
</dbReference>
<dbReference type="Pfam" id="PF00072">
    <property type="entry name" value="Response_reg"/>
    <property type="match status" value="1"/>
</dbReference>
<dbReference type="Pfam" id="PF08447">
    <property type="entry name" value="PAS_3"/>
    <property type="match status" value="1"/>
</dbReference>
<dbReference type="InterPro" id="IPR004358">
    <property type="entry name" value="Sig_transdc_His_kin-like_C"/>
</dbReference>
<dbReference type="PRINTS" id="PR00344">
    <property type="entry name" value="BCTRLSENSOR"/>
</dbReference>
<feature type="domain" description="PAS" evidence="15">
    <location>
        <begin position="245"/>
        <end position="285"/>
    </location>
</feature>
<protein>
    <recommendedName>
        <fullName evidence="10">Sensory/regulatory protein RpfC</fullName>
        <ecNumber evidence="2">2.7.13.3</ecNumber>
    </recommendedName>
</protein>
<dbReference type="GO" id="GO:0006355">
    <property type="term" value="P:regulation of DNA-templated transcription"/>
    <property type="evidence" value="ECO:0007669"/>
    <property type="project" value="InterPro"/>
</dbReference>
<dbReference type="Pfam" id="PF00512">
    <property type="entry name" value="HisKA"/>
    <property type="match status" value="1"/>
</dbReference>
<feature type="domain" description="Response regulatory" evidence="14">
    <location>
        <begin position="1344"/>
        <end position="1460"/>
    </location>
</feature>
<organism evidence="17 18">
    <name type="scientific">Flavobacterium sediminis</name>
    <dbReference type="NCBI Taxonomy" id="2201181"/>
    <lineage>
        <taxon>Bacteria</taxon>
        <taxon>Pseudomonadati</taxon>
        <taxon>Bacteroidota</taxon>
        <taxon>Flavobacteriia</taxon>
        <taxon>Flavobacteriales</taxon>
        <taxon>Flavobacteriaceae</taxon>
        <taxon>Flavobacterium</taxon>
    </lineage>
</organism>
<keyword evidence="6" id="KW-0418">Kinase</keyword>
<keyword evidence="12" id="KW-1133">Transmembrane helix</keyword>
<keyword evidence="3 11" id="KW-0597">Phosphoprotein</keyword>
<accession>A0A2U8QTA8</accession>
<dbReference type="InterPro" id="IPR005467">
    <property type="entry name" value="His_kinase_dom"/>
</dbReference>
<evidence type="ECO:0000256" key="2">
    <source>
        <dbReference type="ARBA" id="ARBA00012438"/>
    </source>
</evidence>
<dbReference type="PROSITE" id="PS50109">
    <property type="entry name" value="HIS_KIN"/>
    <property type="match status" value="1"/>
</dbReference>
<dbReference type="CDD" id="cd16922">
    <property type="entry name" value="HATPase_EvgS-ArcB-TorS-like"/>
    <property type="match status" value="1"/>
</dbReference>
<feature type="domain" description="PAS" evidence="15">
    <location>
        <begin position="829"/>
        <end position="903"/>
    </location>
</feature>
<dbReference type="InterPro" id="IPR029016">
    <property type="entry name" value="GAF-like_dom_sf"/>
</dbReference>
<feature type="transmembrane region" description="Helical" evidence="12">
    <location>
        <begin position="83"/>
        <end position="104"/>
    </location>
</feature>
<dbReference type="CDD" id="cd17546">
    <property type="entry name" value="REC_hyHK_CKI1_RcsC-like"/>
    <property type="match status" value="1"/>
</dbReference>
<dbReference type="InterPro" id="IPR036097">
    <property type="entry name" value="HisK_dim/P_sf"/>
</dbReference>
<comment type="subunit">
    <text evidence="9">At low DSF concentrations, interacts with RpfF.</text>
</comment>
<dbReference type="Pfam" id="PF01590">
    <property type="entry name" value="GAF"/>
    <property type="match status" value="2"/>
</dbReference>
<dbReference type="Pfam" id="PF13426">
    <property type="entry name" value="PAS_9"/>
    <property type="match status" value="1"/>
</dbReference>
<evidence type="ECO:0000256" key="6">
    <source>
        <dbReference type="ARBA" id="ARBA00022777"/>
    </source>
</evidence>
<reference evidence="17 18" key="1">
    <citation type="submission" date="2018-05" db="EMBL/GenBank/DDBJ databases">
        <title>Flavobacterium sp. MEBiC07310.</title>
        <authorList>
            <person name="Baek K."/>
        </authorList>
    </citation>
    <scope>NUCLEOTIDE SEQUENCE [LARGE SCALE GENOMIC DNA]</scope>
    <source>
        <strain evidence="17 18">MEBiC07310</strain>
    </source>
</reference>
<dbReference type="PANTHER" id="PTHR45339">
    <property type="entry name" value="HYBRID SIGNAL TRANSDUCTION HISTIDINE KINASE J"/>
    <property type="match status" value="1"/>
</dbReference>
<sequence length="1465" mass="169273">MTQSYCLLFNLINGVEISSVQASLCFVLSFFSFIKLSIFYKYLVIYLFSFIVISIFFARIWNKSTKFKFRNSILLETHDAAEFNTYFLYLGLIFPSVEIFHQIFGSTNHYKLIDSLVLGGICLFFFYLTSKKQFIKYSQTLFTVCFLAYYATTIYNLVFYKIDFITFSEYLLLLFFSFNIFKQIKIYFLFISLSFLFLLGLLYLKPGETIPLIALINSIFIILVINFARRLNIIHTNEKLFLSNEIINNANSLIIATDKLGNLVYCNDSISKILGYTPEEVMGDNFWKLTQDTDFKNVDYNQKFKPNTIYNRKLRCKNGEIKYIQWSDFKYNDNLFVASGQDITSKILIENKYYEFVKNARDIIYETDKYGVITYCNDFTFQLTGYESHELIGKHYSNFIRDDYKKTIENYYISNGVENAEIEILEFPILAKNGTSIWVSQKISIQRNEYGKITGYSSIMRDITFTKSVEMEEKRRLDRITHLNQISNKLSTLDFLKFESLSQLLKHITKEASIGLEIERVSLWENFDDHISLENLYIHKEKKHSTDLKLFKDKFPNYFSSIDSMPIVIASDASKNPYTREFYNSYFKSYNITSLLDLPIYISGKLTAILCFEATDKIRNWTHEDINFAKTVSEIIALAIQTFKRKEAESQIIYKNKILTAIAEVTSKLLVKKEYNQILDSSVEVIAKTLNVNRLYYFENDLNSNLLSQKFEWVSSPELAEINNPDLQNVPHNTFPTLMRKLLKNENFEAIVQELEPSNLKEILLAQQIKSILIIPLFYKSTFFGFLGFDDCYVERKWSSEEMNILRTLANNISATIARINNERIIKENEDKFKLLANNIPAGVYLVRFDENRSKIYLNNEIERLTGYSKEDFLSNKIKLSDLYHPEDKEAALEEISLSVKNKTPFHITSRIIKKDNSIIWIEEFGEAIFIDGNIEYIEGVVLDITERKNIEEAILAKEVAEKSNKAKSEFLANMSHEIRTPLNGIIGFSKLLLNTETTGVQKQYLETVNQSAETLLNVVNDILDISKIEAGKLLLENSKIDIHSVVNESVDMLKFNAHQKGLEILINIHEDIKCNIWTDEIRLKQILQNLLSNAIKFTLKGEIEIEISNVEENPDQEFSKIMFSIKDTGIGIKPENKTKILEAFSQEDTSTTRNFGGTGLGLSITNNLLKLMDSELIIESEPNKGSTFSFILNVKAEKCKTHFILVNNQFKDTLIIEDNPRVAAIIQRIFNSFDIRNTVATDKDTLCETIANSNYDLILLDYEYLGDKLTAKIIKNNPNIKCIVMHNATTNFPEIKNFKNGSSIIKPIKLNILQNYLNKINNENEPIIIPVSEEKNKSNSTIDLLIVEDNKINLLLTKTLISKSFPNIIIHEAHNGLEALKKFKQVNPKVTLMDIQMPVMNGYEATVEIRKINPRAIIIALTAGIIAGEKEKCMDIGMKDFIIKPIDKKIFKNTLQKWLKTLER</sequence>
<dbReference type="SMART" id="SM00086">
    <property type="entry name" value="PAC"/>
    <property type="match status" value="3"/>
</dbReference>
<evidence type="ECO:0000259" key="15">
    <source>
        <dbReference type="PROSITE" id="PS50112"/>
    </source>
</evidence>
<dbReference type="SMART" id="SM00091">
    <property type="entry name" value="PAS"/>
    <property type="match status" value="3"/>
</dbReference>
<evidence type="ECO:0000256" key="3">
    <source>
        <dbReference type="ARBA" id="ARBA00022553"/>
    </source>
</evidence>
<evidence type="ECO:0000256" key="9">
    <source>
        <dbReference type="ARBA" id="ARBA00064003"/>
    </source>
</evidence>
<dbReference type="InterPro" id="IPR001789">
    <property type="entry name" value="Sig_transdc_resp-reg_receiver"/>
</dbReference>
<dbReference type="FunFam" id="1.10.287.130:FF:000002">
    <property type="entry name" value="Two-component osmosensing histidine kinase"/>
    <property type="match status" value="1"/>
</dbReference>
<dbReference type="InterPro" id="IPR003018">
    <property type="entry name" value="GAF"/>
</dbReference>
<feature type="domain" description="PAS" evidence="15">
    <location>
        <begin position="349"/>
        <end position="420"/>
    </location>
</feature>
<dbReference type="Gene3D" id="1.10.287.130">
    <property type="match status" value="1"/>
</dbReference>
<dbReference type="NCBIfam" id="TIGR00229">
    <property type="entry name" value="sensory_box"/>
    <property type="match status" value="3"/>
</dbReference>
<dbReference type="InterPro" id="IPR000014">
    <property type="entry name" value="PAS"/>
</dbReference>
<dbReference type="SUPFAM" id="SSF52172">
    <property type="entry name" value="CheY-like"/>
    <property type="match status" value="2"/>
</dbReference>
<dbReference type="InterPro" id="IPR000700">
    <property type="entry name" value="PAS-assoc_C"/>
</dbReference>
<feature type="domain" description="Response regulatory" evidence="14">
    <location>
        <begin position="1213"/>
        <end position="1322"/>
    </location>
</feature>
<evidence type="ECO:0000256" key="8">
    <source>
        <dbReference type="ARBA" id="ARBA00023012"/>
    </source>
</evidence>
<dbReference type="GO" id="GO:0005524">
    <property type="term" value="F:ATP binding"/>
    <property type="evidence" value="ECO:0007669"/>
    <property type="project" value="UniProtKB-KW"/>
</dbReference>
<dbReference type="Proteomes" id="UP000245429">
    <property type="component" value="Chromosome"/>
</dbReference>
<feature type="transmembrane region" description="Helical" evidence="12">
    <location>
        <begin position="140"/>
        <end position="158"/>
    </location>
</feature>
<dbReference type="Pfam" id="PF02518">
    <property type="entry name" value="HATPase_c"/>
    <property type="match status" value="1"/>
</dbReference>
<evidence type="ECO:0000256" key="11">
    <source>
        <dbReference type="PROSITE-ProRule" id="PRU00169"/>
    </source>
</evidence>
<dbReference type="PROSITE" id="PS50112">
    <property type="entry name" value="PAS"/>
    <property type="match status" value="3"/>
</dbReference>
<dbReference type="CDD" id="cd00082">
    <property type="entry name" value="HisKA"/>
    <property type="match status" value="1"/>
</dbReference>
<dbReference type="CDD" id="cd00156">
    <property type="entry name" value="REC"/>
    <property type="match status" value="1"/>
</dbReference>
<feature type="modified residue" description="4-aspartylphosphate" evidence="11">
    <location>
        <position position="1395"/>
    </location>
</feature>
<comment type="catalytic activity">
    <reaction evidence="1">
        <text>ATP + protein L-histidine = ADP + protein N-phospho-L-histidine.</text>
        <dbReference type="EC" id="2.7.13.3"/>
    </reaction>
</comment>
<dbReference type="GO" id="GO:0000155">
    <property type="term" value="F:phosphorelay sensor kinase activity"/>
    <property type="evidence" value="ECO:0007669"/>
    <property type="project" value="InterPro"/>
</dbReference>
<dbReference type="SMART" id="SM00387">
    <property type="entry name" value="HATPase_c"/>
    <property type="match status" value="1"/>
</dbReference>
<evidence type="ECO:0000259" key="16">
    <source>
        <dbReference type="PROSITE" id="PS50113"/>
    </source>
</evidence>
<dbReference type="EC" id="2.7.13.3" evidence="2"/>
<feature type="domain" description="PAC" evidence="16">
    <location>
        <begin position="906"/>
        <end position="957"/>
    </location>
</feature>
<dbReference type="Gene3D" id="3.30.565.10">
    <property type="entry name" value="Histidine kinase-like ATPase, C-terminal domain"/>
    <property type="match status" value="1"/>
</dbReference>
<evidence type="ECO:0000313" key="17">
    <source>
        <dbReference type="EMBL" id="AWM13393.1"/>
    </source>
</evidence>
<feature type="transmembrane region" description="Helical" evidence="12">
    <location>
        <begin position="7"/>
        <end position="33"/>
    </location>
</feature>
<keyword evidence="5" id="KW-0547">Nucleotide-binding</keyword>
<dbReference type="SMART" id="SM00448">
    <property type="entry name" value="REC"/>
    <property type="match status" value="2"/>
</dbReference>
<dbReference type="SMART" id="SM00065">
    <property type="entry name" value="GAF"/>
    <property type="match status" value="2"/>
</dbReference>
<evidence type="ECO:0000256" key="1">
    <source>
        <dbReference type="ARBA" id="ARBA00000085"/>
    </source>
</evidence>
<dbReference type="InterPro" id="IPR001610">
    <property type="entry name" value="PAC"/>
</dbReference>